<dbReference type="AlphaFoldDB" id="A0A917YU67"/>
<reference evidence="2" key="1">
    <citation type="journal article" date="2014" name="Int. J. Syst. Evol. Microbiol.">
        <title>Complete genome sequence of Corynebacterium casei LMG S-19264T (=DSM 44701T), isolated from a smear-ripened cheese.</title>
        <authorList>
            <consortium name="US DOE Joint Genome Institute (JGI-PGF)"/>
            <person name="Walter F."/>
            <person name="Albersmeier A."/>
            <person name="Kalinowski J."/>
            <person name="Ruckert C."/>
        </authorList>
    </citation>
    <scope>NUCLEOTIDE SEQUENCE</scope>
    <source>
        <strain evidence="2">CGMCC 4.7368</strain>
    </source>
</reference>
<feature type="region of interest" description="Disordered" evidence="1">
    <location>
        <begin position="1"/>
        <end position="61"/>
    </location>
</feature>
<evidence type="ECO:0000313" key="3">
    <source>
        <dbReference type="Proteomes" id="UP000646523"/>
    </source>
</evidence>
<evidence type="ECO:0000256" key="1">
    <source>
        <dbReference type="SAM" id="MobiDB-lite"/>
    </source>
</evidence>
<evidence type="ECO:0000313" key="2">
    <source>
        <dbReference type="EMBL" id="GGO66805.1"/>
    </source>
</evidence>
<dbReference type="RefSeq" id="WP_189123876.1">
    <property type="nucleotide sequence ID" value="NZ_BMNH01000004.1"/>
</dbReference>
<name>A0A917YU67_9ACTN</name>
<organism evidence="2 3">
    <name type="scientific">Nonomuraea cavernae</name>
    <dbReference type="NCBI Taxonomy" id="2045107"/>
    <lineage>
        <taxon>Bacteria</taxon>
        <taxon>Bacillati</taxon>
        <taxon>Actinomycetota</taxon>
        <taxon>Actinomycetes</taxon>
        <taxon>Streptosporangiales</taxon>
        <taxon>Streptosporangiaceae</taxon>
        <taxon>Nonomuraea</taxon>
    </lineage>
</organism>
<proteinExistence type="predicted"/>
<keyword evidence="3" id="KW-1185">Reference proteome</keyword>
<feature type="compositionally biased region" description="Basic and acidic residues" evidence="1">
    <location>
        <begin position="40"/>
        <end position="52"/>
    </location>
</feature>
<dbReference type="Proteomes" id="UP000646523">
    <property type="component" value="Unassembled WGS sequence"/>
</dbReference>
<sequence length="61" mass="6600">MEDPDLPARPGDEAAPPPRRREASAIDGRLPPDVLALLAARDDLDPEKRTDVDEQAGSQPE</sequence>
<reference evidence="2" key="2">
    <citation type="submission" date="2020-09" db="EMBL/GenBank/DDBJ databases">
        <authorList>
            <person name="Sun Q."/>
            <person name="Zhou Y."/>
        </authorList>
    </citation>
    <scope>NUCLEOTIDE SEQUENCE</scope>
    <source>
        <strain evidence="2">CGMCC 4.7368</strain>
    </source>
</reference>
<protein>
    <submittedName>
        <fullName evidence="2">Uncharacterized protein</fullName>
    </submittedName>
</protein>
<feature type="compositionally biased region" description="Low complexity" evidence="1">
    <location>
        <begin position="29"/>
        <end position="39"/>
    </location>
</feature>
<accession>A0A917YU67</accession>
<dbReference type="EMBL" id="BMNH01000004">
    <property type="protein sequence ID" value="GGO66805.1"/>
    <property type="molecule type" value="Genomic_DNA"/>
</dbReference>
<comment type="caution">
    <text evidence="2">The sequence shown here is derived from an EMBL/GenBank/DDBJ whole genome shotgun (WGS) entry which is preliminary data.</text>
</comment>
<gene>
    <name evidence="2" type="ORF">GCM10012289_21700</name>
</gene>